<dbReference type="KEGG" id="fli:Fleli_2583"/>
<keyword evidence="3" id="KW-1185">Reference proteome</keyword>
<sequence precursor="true">MKRNLFILLCTGILSTLLSCATTTSIFAQTLDSDKPSIELLSEEQIQEWNSKPIKEWNVFFGSEAETWNPFQMKFYEDISVKALSDEEKEKLMNYQKADWEKKFGSAMDTWKVHQLLFYSAILNLTVN</sequence>
<organism evidence="2 3">
    <name type="scientific">Bernardetia litoralis (strain ATCC 23117 / DSM 6794 / NBRC 15988 / NCIMB 1366 / Fx l1 / Sio-4)</name>
    <name type="common">Flexibacter litoralis</name>
    <dbReference type="NCBI Taxonomy" id="880071"/>
    <lineage>
        <taxon>Bacteria</taxon>
        <taxon>Pseudomonadati</taxon>
        <taxon>Bacteroidota</taxon>
        <taxon>Cytophagia</taxon>
        <taxon>Cytophagales</taxon>
        <taxon>Bernardetiaceae</taxon>
        <taxon>Bernardetia</taxon>
    </lineage>
</organism>
<dbReference type="EMBL" id="CP003345">
    <property type="protein sequence ID" value="AFM04947.1"/>
    <property type="molecule type" value="Genomic_DNA"/>
</dbReference>
<protein>
    <recommendedName>
        <fullName evidence="4">Lipoprotein</fullName>
    </recommendedName>
</protein>
<dbReference type="AlphaFoldDB" id="I4ALW2"/>
<dbReference type="PROSITE" id="PS51257">
    <property type="entry name" value="PROKAR_LIPOPROTEIN"/>
    <property type="match status" value="1"/>
</dbReference>
<dbReference type="Proteomes" id="UP000006054">
    <property type="component" value="Chromosome"/>
</dbReference>
<dbReference type="HOGENOM" id="CLU_1956364_0_0_10"/>
<evidence type="ECO:0000313" key="2">
    <source>
        <dbReference type="EMBL" id="AFM04947.1"/>
    </source>
</evidence>
<accession>I4ALW2</accession>
<dbReference type="OrthoDB" id="9933248at2"/>
<dbReference type="RefSeq" id="WP_014798384.1">
    <property type="nucleotide sequence ID" value="NC_018018.1"/>
</dbReference>
<evidence type="ECO:0008006" key="4">
    <source>
        <dbReference type="Google" id="ProtNLM"/>
    </source>
</evidence>
<name>I4ALW2_BERLS</name>
<keyword evidence="1" id="KW-0732">Signal</keyword>
<proteinExistence type="predicted"/>
<gene>
    <name evidence="2" type="ordered locus">Fleli_2583</name>
</gene>
<evidence type="ECO:0000313" key="3">
    <source>
        <dbReference type="Proteomes" id="UP000006054"/>
    </source>
</evidence>
<reference evidence="3" key="1">
    <citation type="submission" date="2012-06" db="EMBL/GenBank/DDBJ databases">
        <title>The complete genome of Flexibacter litoralis DSM 6794.</title>
        <authorList>
            <person name="Lucas S."/>
            <person name="Copeland A."/>
            <person name="Lapidus A."/>
            <person name="Glavina del Rio T."/>
            <person name="Dalin E."/>
            <person name="Tice H."/>
            <person name="Bruce D."/>
            <person name="Goodwin L."/>
            <person name="Pitluck S."/>
            <person name="Peters L."/>
            <person name="Ovchinnikova G."/>
            <person name="Lu M."/>
            <person name="Kyrpides N."/>
            <person name="Mavromatis K."/>
            <person name="Ivanova N."/>
            <person name="Brettin T."/>
            <person name="Detter J.C."/>
            <person name="Han C."/>
            <person name="Larimer F."/>
            <person name="Land M."/>
            <person name="Hauser L."/>
            <person name="Markowitz V."/>
            <person name="Cheng J.-F."/>
            <person name="Hugenholtz P."/>
            <person name="Woyke T."/>
            <person name="Wu D."/>
            <person name="Spring S."/>
            <person name="Lang E."/>
            <person name="Kopitz M."/>
            <person name="Brambilla E."/>
            <person name="Klenk H.-P."/>
            <person name="Eisen J.A."/>
        </authorList>
    </citation>
    <scope>NUCLEOTIDE SEQUENCE [LARGE SCALE GENOMIC DNA]</scope>
    <source>
        <strain evidence="3">ATCC 23117 / DSM 6794 / NBRC 15988 / NCIMB 1366 / Sio-4</strain>
    </source>
</reference>
<evidence type="ECO:0000256" key="1">
    <source>
        <dbReference type="SAM" id="SignalP"/>
    </source>
</evidence>
<feature type="chain" id="PRO_5003686290" description="Lipoprotein" evidence="1">
    <location>
        <begin position="29"/>
        <end position="128"/>
    </location>
</feature>
<feature type="signal peptide" evidence="1">
    <location>
        <begin position="1"/>
        <end position="28"/>
    </location>
</feature>